<dbReference type="AlphaFoldDB" id="A0A383ED52"/>
<gene>
    <name evidence="1" type="ORF">METZ01_LOCUS507177</name>
</gene>
<accession>A0A383ED52</accession>
<proteinExistence type="predicted"/>
<evidence type="ECO:0000313" key="1">
    <source>
        <dbReference type="EMBL" id="SVE54323.1"/>
    </source>
</evidence>
<reference evidence="1" key="1">
    <citation type="submission" date="2018-05" db="EMBL/GenBank/DDBJ databases">
        <authorList>
            <person name="Lanie J.A."/>
            <person name="Ng W.-L."/>
            <person name="Kazmierczak K.M."/>
            <person name="Andrzejewski T.M."/>
            <person name="Davidsen T.M."/>
            <person name="Wayne K.J."/>
            <person name="Tettelin H."/>
            <person name="Glass J.I."/>
            <person name="Rusch D."/>
            <person name="Podicherti R."/>
            <person name="Tsui H.-C.T."/>
            <person name="Winkler M.E."/>
        </authorList>
    </citation>
    <scope>NUCLEOTIDE SEQUENCE</scope>
</reference>
<dbReference type="EMBL" id="UINC01224620">
    <property type="protein sequence ID" value="SVE54323.1"/>
    <property type="molecule type" value="Genomic_DNA"/>
</dbReference>
<name>A0A383ED52_9ZZZZ</name>
<organism evidence="1">
    <name type="scientific">marine metagenome</name>
    <dbReference type="NCBI Taxonomy" id="408172"/>
    <lineage>
        <taxon>unclassified sequences</taxon>
        <taxon>metagenomes</taxon>
        <taxon>ecological metagenomes</taxon>
    </lineage>
</organism>
<sequence length="61" mass="6770">SNCAIPIDYDRWKAGEFHQASTMETFRASPGKSWSGCFGFSPTAWAKPPEYPASLPQLFLS</sequence>
<protein>
    <submittedName>
        <fullName evidence="1">Uncharacterized protein</fullName>
    </submittedName>
</protein>
<feature type="non-terminal residue" evidence="1">
    <location>
        <position position="1"/>
    </location>
</feature>